<gene>
    <name evidence="2" type="ORF">ACERLL_07610</name>
</gene>
<feature type="chain" id="PRO_5046397382" evidence="1">
    <location>
        <begin position="24"/>
        <end position="210"/>
    </location>
</feature>
<evidence type="ECO:0000313" key="3">
    <source>
        <dbReference type="Proteomes" id="UP001575181"/>
    </source>
</evidence>
<dbReference type="Proteomes" id="UP001575181">
    <property type="component" value="Unassembled WGS sequence"/>
</dbReference>
<comment type="caution">
    <text evidence="2">The sequence shown here is derived from an EMBL/GenBank/DDBJ whole genome shotgun (WGS) entry which is preliminary data.</text>
</comment>
<sequence>MARPSLLSTLFLAALCGVRPAAAEQPPLRFLAEPPQQAVHHHINRITITPETLRSGWAGLFQCHDNMDALGATQIVFSEERTRALEVVRTRNIDRARVAGARVLLDGVEPGAKVCLRAESRVLERTGDGHLVVRNGPFMRRLLDSYFPMHVTLVVDFPADRLRYVAIEPTPRPGLAVDKETGRITVEAWFEGVLRTRLRFRAEPPATPSI</sequence>
<feature type="signal peptide" evidence="1">
    <location>
        <begin position="1"/>
        <end position="23"/>
    </location>
</feature>
<accession>A0ABV4TTP3</accession>
<keyword evidence="1" id="KW-0732">Signal</keyword>
<evidence type="ECO:0000256" key="1">
    <source>
        <dbReference type="SAM" id="SignalP"/>
    </source>
</evidence>
<protein>
    <submittedName>
        <fullName evidence="2">Uncharacterized protein</fullName>
    </submittedName>
</protein>
<proteinExistence type="predicted"/>
<keyword evidence="3" id="KW-1185">Reference proteome</keyword>
<dbReference type="EMBL" id="JBGUAW010000004">
    <property type="protein sequence ID" value="MFA9460690.1"/>
    <property type="molecule type" value="Genomic_DNA"/>
</dbReference>
<organism evidence="2 3">
    <name type="scientific">Thiohalorhabdus methylotrophus</name>
    <dbReference type="NCBI Taxonomy" id="3242694"/>
    <lineage>
        <taxon>Bacteria</taxon>
        <taxon>Pseudomonadati</taxon>
        <taxon>Pseudomonadota</taxon>
        <taxon>Gammaproteobacteria</taxon>
        <taxon>Thiohalorhabdales</taxon>
        <taxon>Thiohalorhabdaceae</taxon>
        <taxon>Thiohalorhabdus</taxon>
    </lineage>
</organism>
<reference evidence="2 3" key="1">
    <citation type="submission" date="2024-08" db="EMBL/GenBank/DDBJ databases">
        <title>Whole-genome sequencing of halo(alkali)philic microorganisms from hypersaline lakes.</title>
        <authorList>
            <person name="Sorokin D.Y."/>
            <person name="Merkel A.Y."/>
            <person name="Messina E."/>
            <person name="Yakimov M."/>
        </authorList>
    </citation>
    <scope>NUCLEOTIDE SEQUENCE [LARGE SCALE GENOMIC DNA]</scope>
    <source>
        <strain evidence="2 3">Cl-TMA</strain>
    </source>
</reference>
<evidence type="ECO:0000313" key="2">
    <source>
        <dbReference type="EMBL" id="MFA9460690.1"/>
    </source>
</evidence>
<dbReference type="RefSeq" id="WP_373655470.1">
    <property type="nucleotide sequence ID" value="NZ_JBGUAW010000004.1"/>
</dbReference>
<name>A0ABV4TTP3_9GAMM</name>